<evidence type="ECO:0000313" key="4">
    <source>
        <dbReference type="Proteomes" id="UP000631114"/>
    </source>
</evidence>
<feature type="domain" description="TFIIS N-terminal" evidence="2">
    <location>
        <begin position="123"/>
        <end position="206"/>
    </location>
</feature>
<keyword evidence="4" id="KW-1185">Reference proteome</keyword>
<keyword evidence="1" id="KW-0539">Nucleus</keyword>
<gene>
    <name evidence="3" type="ORF">IFM89_037573</name>
</gene>
<organism evidence="3 4">
    <name type="scientific">Coptis chinensis</name>
    <dbReference type="NCBI Taxonomy" id="261450"/>
    <lineage>
        <taxon>Eukaryota</taxon>
        <taxon>Viridiplantae</taxon>
        <taxon>Streptophyta</taxon>
        <taxon>Embryophyta</taxon>
        <taxon>Tracheophyta</taxon>
        <taxon>Spermatophyta</taxon>
        <taxon>Magnoliopsida</taxon>
        <taxon>Ranunculales</taxon>
        <taxon>Ranunculaceae</taxon>
        <taxon>Coptidoideae</taxon>
        <taxon>Coptis</taxon>
    </lineage>
</organism>
<evidence type="ECO:0000259" key="2">
    <source>
        <dbReference type="PROSITE" id="PS51319"/>
    </source>
</evidence>
<accession>A0A835LSY8</accession>
<dbReference type="InterPro" id="IPR044204">
    <property type="entry name" value="IWS1/2"/>
</dbReference>
<evidence type="ECO:0000313" key="3">
    <source>
        <dbReference type="EMBL" id="KAF9603727.1"/>
    </source>
</evidence>
<dbReference type="GO" id="GO:0009742">
    <property type="term" value="P:brassinosteroid mediated signaling pathway"/>
    <property type="evidence" value="ECO:0007669"/>
    <property type="project" value="InterPro"/>
</dbReference>
<dbReference type="PROSITE" id="PS51319">
    <property type="entry name" value="TFIIS_N"/>
    <property type="match status" value="1"/>
</dbReference>
<dbReference type="InterPro" id="IPR035441">
    <property type="entry name" value="TFIIS/LEDGF_dom_sf"/>
</dbReference>
<dbReference type="GO" id="GO:0032784">
    <property type="term" value="P:regulation of DNA-templated transcription elongation"/>
    <property type="evidence" value="ECO:0007669"/>
    <property type="project" value="InterPro"/>
</dbReference>
<dbReference type="Gene3D" id="1.20.930.10">
    <property type="entry name" value="Conserved domain common to transcription factors TFIIS, elongin A, CRSP70"/>
    <property type="match status" value="1"/>
</dbReference>
<dbReference type="PANTHER" id="PTHR47350">
    <property type="entry name" value="PROTEIN IWS1 HOMOLOG 1"/>
    <property type="match status" value="1"/>
</dbReference>
<dbReference type="AlphaFoldDB" id="A0A835LSY8"/>
<dbReference type="Pfam" id="PF08711">
    <property type="entry name" value="Med26"/>
    <property type="match status" value="1"/>
</dbReference>
<dbReference type="InterPro" id="IPR017923">
    <property type="entry name" value="TFIIS_N"/>
</dbReference>
<dbReference type="EMBL" id="JADFTS010000006">
    <property type="protein sequence ID" value="KAF9603727.1"/>
    <property type="molecule type" value="Genomic_DNA"/>
</dbReference>
<protein>
    <recommendedName>
        <fullName evidence="2">TFIIS N-terminal domain-containing protein</fullName>
    </recommendedName>
</protein>
<name>A0A835LSY8_9MAGN</name>
<dbReference type="PANTHER" id="PTHR47350:SF4">
    <property type="entry name" value="PROTEIN IWS1 HOMOLOG 1"/>
    <property type="match status" value="1"/>
</dbReference>
<comment type="caution">
    <text evidence="3">The sequence shown here is derived from an EMBL/GenBank/DDBJ whole genome shotgun (WGS) entry which is preliminary data.</text>
</comment>
<comment type="subcellular location">
    <subcellularLocation>
        <location evidence="1">Nucleus</location>
    </subcellularLocation>
</comment>
<dbReference type="GO" id="GO:0005634">
    <property type="term" value="C:nucleus"/>
    <property type="evidence" value="ECO:0007669"/>
    <property type="project" value="UniProtKB-SubCell"/>
</dbReference>
<reference evidence="3 4" key="1">
    <citation type="submission" date="2020-10" db="EMBL/GenBank/DDBJ databases">
        <title>The Coptis chinensis genome and diversification of protoberbering-type alkaloids.</title>
        <authorList>
            <person name="Wang B."/>
            <person name="Shu S."/>
            <person name="Song C."/>
            <person name="Liu Y."/>
        </authorList>
    </citation>
    <scope>NUCLEOTIDE SEQUENCE [LARGE SCALE GENOMIC DNA]</scope>
    <source>
        <strain evidence="3">HL-2020</strain>
        <tissue evidence="3">Leaf</tissue>
    </source>
</reference>
<dbReference type="Proteomes" id="UP000631114">
    <property type="component" value="Unassembled WGS sequence"/>
</dbReference>
<dbReference type="OrthoDB" id="21124at2759"/>
<sequence length="250" mass="28879">MGNKVEDGIVRVLMKSNEDNKVQDGIMKSNEDNAIRAKRSREEELNDLFDMGKRKMRVEKTAAETALYVEKIIAELEVAAEDDAEFNRECKPAINKLKKLPLLTQALSEKLHQQEFLEHGLFNLLRKWLEPLPDGSLPNIAIRTKVLEILSDYPLGLEHLHRREELGKSGLGKAINFLSMSNEESTRNRKLAQHLVNNWSRYIFNNRTRYDLEVRSNNVDRVFYKRPSTKRATGLGFSQGRNQDFIRGLL</sequence>
<evidence type="ECO:0000256" key="1">
    <source>
        <dbReference type="PROSITE-ProRule" id="PRU00649"/>
    </source>
</evidence>
<proteinExistence type="predicted"/>